<evidence type="ECO:0000256" key="4">
    <source>
        <dbReference type="ARBA" id="ARBA00022980"/>
    </source>
</evidence>
<keyword evidence="3 7" id="KW-0694">RNA-binding</keyword>
<name>A0A1G2FXL2_9BACT</name>
<sequence length="87" mass="10006">MPNTRSAKKALRQAERRHTRNLQQSRRLKEAIKRLKKAITNKKKEEASALLPQVYKTLDKAAKTGIIKKNTASRKKARLSRAVNKEL</sequence>
<comment type="similarity">
    <text evidence="1 7">Belongs to the bacterial ribosomal protein bS20 family.</text>
</comment>
<keyword evidence="5 7" id="KW-0687">Ribonucleoprotein</keyword>
<dbReference type="GO" id="GO:0005829">
    <property type="term" value="C:cytosol"/>
    <property type="evidence" value="ECO:0007669"/>
    <property type="project" value="TreeGrafter"/>
</dbReference>
<evidence type="ECO:0000256" key="3">
    <source>
        <dbReference type="ARBA" id="ARBA00022884"/>
    </source>
</evidence>
<reference evidence="9 10" key="1">
    <citation type="journal article" date="2016" name="Nat. Commun.">
        <title>Thousands of microbial genomes shed light on interconnected biogeochemical processes in an aquifer system.</title>
        <authorList>
            <person name="Anantharaman K."/>
            <person name="Brown C.T."/>
            <person name="Hug L.A."/>
            <person name="Sharon I."/>
            <person name="Castelle C.J."/>
            <person name="Probst A.J."/>
            <person name="Thomas B.C."/>
            <person name="Singh A."/>
            <person name="Wilkins M.J."/>
            <person name="Karaoz U."/>
            <person name="Brodie E.L."/>
            <person name="Williams K.H."/>
            <person name="Hubbard S.S."/>
            <person name="Banfield J.F."/>
        </authorList>
    </citation>
    <scope>NUCLEOTIDE SEQUENCE [LARGE SCALE GENOMIC DNA]</scope>
</reference>
<comment type="caution">
    <text evidence="9">The sequence shown here is derived from an EMBL/GenBank/DDBJ whole genome shotgun (WGS) entry which is preliminary data.</text>
</comment>
<accession>A0A1G2FXL2</accession>
<organism evidence="9 10">
    <name type="scientific">Candidatus Ryanbacteria bacterium RIFCSPHIGHO2_01_45_13</name>
    <dbReference type="NCBI Taxonomy" id="1802112"/>
    <lineage>
        <taxon>Bacteria</taxon>
        <taxon>Candidatus Ryaniibacteriota</taxon>
    </lineage>
</organism>
<feature type="region of interest" description="Disordered" evidence="8">
    <location>
        <begin position="1"/>
        <end position="28"/>
    </location>
</feature>
<keyword evidence="2 7" id="KW-0699">rRNA-binding</keyword>
<proteinExistence type="inferred from homology"/>
<evidence type="ECO:0000256" key="1">
    <source>
        <dbReference type="ARBA" id="ARBA00007634"/>
    </source>
</evidence>
<dbReference type="HAMAP" id="MF_00500">
    <property type="entry name" value="Ribosomal_bS20"/>
    <property type="match status" value="1"/>
</dbReference>
<dbReference type="AlphaFoldDB" id="A0A1G2FXL2"/>
<dbReference type="Pfam" id="PF01649">
    <property type="entry name" value="Ribosomal_S20p"/>
    <property type="match status" value="1"/>
</dbReference>
<dbReference type="PANTHER" id="PTHR33398:SF1">
    <property type="entry name" value="SMALL RIBOSOMAL SUBUNIT PROTEIN BS20C"/>
    <property type="match status" value="1"/>
</dbReference>
<dbReference type="GO" id="GO:0015935">
    <property type="term" value="C:small ribosomal subunit"/>
    <property type="evidence" value="ECO:0007669"/>
    <property type="project" value="TreeGrafter"/>
</dbReference>
<dbReference type="Gene3D" id="1.20.58.110">
    <property type="entry name" value="Ribosomal protein S20"/>
    <property type="match status" value="1"/>
</dbReference>
<dbReference type="GO" id="GO:0006412">
    <property type="term" value="P:translation"/>
    <property type="evidence" value="ECO:0007669"/>
    <property type="project" value="UniProtKB-UniRule"/>
</dbReference>
<evidence type="ECO:0000313" key="9">
    <source>
        <dbReference type="EMBL" id="OGZ42816.1"/>
    </source>
</evidence>
<dbReference type="GO" id="GO:0070181">
    <property type="term" value="F:small ribosomal subunit rRNA binding"/>
    <property type="evidence" value="ECO:0007669"/>
    <property type="project" value="TreeGrafter"/>
</dbReference>
<dbReference type="SUPFAM" id="SSF46992">
    <property type="entry name" value="Ribosomal protein S20"/>
    <property type="match status" value="1"/>
</dbReference>
<evidence type="ECO:0000256" key="6">
    <source>
        <dbReference type="ARBA" id="ARBA00035136"/>
    </source>
</evidence>
<evidence type="ECO:0000313" key="10">
    <source>
        <dbReference type="Proteomes" id="UP000176700"/>
    </source>
</evidence>
<dbReference type="InterPro" id="IPR036510">
    <property type="entry name" value="Ribosomal_bS20_sf"/>
</dbReference>
<dbReference type="NCBIfam" id="TIGR00029">
    <property type="entry name" value="S20"/>
    <property type="match status" value="1"/>
</dbReference>
<evidence type="ECO:0000256" key="2">
    <source>
        <dbReference type="ARBA" id="ARBA00022730"/>
    </source>
</evidence>
<protein>
    <recommendedName>
        <fullName evidence="6 7">Small ribosomal subunit protein bS20</fullName>
    </recommendedName>
</protein>
<feature type="compositionally biased region" description="Basic residues" evidence="8">
    <location>
        <begin position="1"/>
        <end position="20"/>
    </location>
</feature>
<dbReference type="EMBL" id="MHNI01000013">
    <property type="protein sequence ID" value="OGZ42816.1"/>
    <property type="molecule type" value="Genomic_DNA"/>
</dbReference>
<evidence type="ECO:0000256" key="5">
    <source>
        <dbReference type="ARBA" id="ARBA00023274"/>
    </source>
</evidence>
<dbReference type="Proteomes" id="UP000176700">
    <property type="component" value="Unassembled WGS sequence"/>
</dbReference>
<comment type="function">
    <text evidence="7">Binds directly to 16S ribosomal RNA.</text>
</comment>
<keyword evidence="4 7" id="KW-0689">Ribosomal protein</keyword>
<dbReference type="InterPro" id="IPR002583">
    <property type="entry name" value="Ribosomal_bS20"/>
</dbReference>
<dbReference type="PANTHER" id="PTHR33398">
    <property type="entry name" value="30S RIBOSOMAL PROTEIN S20"/>
    <property type="match status" value="1"/>
</dbReference>
<dbReference type="GO" id="GO:0003735">
    <property type="term" value="F:structural constituent of ribosome"/>
    <property type="evidence" value="ECO:0007669"/>
    <property type="project" value="InterPro"/>
</dbReference>
<evidence type="ECO:0000256" key="8">
    <source>
        <dbReference type="SAM" id="MobiDB-lite"/>
    </source>
</evidence>
<evidence type="ECO:0000256" key="7">
    <source>
        <dbReference type="HAMAP-Rule" id="MF_00500"/>
    </source>
</evidence>
<gene>
    <name evidence="7" type="primary">rpsT</name>
    <name evidence="9" type="ORF">A2W41_00670</name>
</gene>